<evidence type="ECO:0000256" key="1">
    <source>
        <dbReference type="SAM" id="Phobius"/>
    </source>
</evidence>
<organism evidence="3 4">
    <name type="scientific">Candidatus Wolfebacteria bacterium RIFCSPLOWO2_01_FULL_38_11</name>
    <dbReference type="NCBI Taxonomy" id="1802556"/>
    <lineage>
        <taxon>Bacteria</taxon>
        <taxon>Candidatus Wolfeibacteriota</taxon>
    </lineage>
</organism>
<proteinExistence type="predicted"/>
<evidence type="ECO:0000313" key="3">
    <source>
        <dbReference type="EMBL" id="OGM92131.1"/>
    </source>
</evidence>
<sequence length="160" mass="17178">MLKIFSTLIFAILLSSGFASAVSAHGGEADGHSGTMMKMDDMMSEMMGENKAINCAAMDSAELIEEGEDLMSKMMAGDEAKHESMEESMEEIAGMEFHDMMHLMMGRVASGCLTDEQQKAVASKLTVVAPQRTNQTLPLVTGLAIGLIVGLVGMSFFRKS</sequence>
<dbReference type="EMBL" id="MGIQ01000001">
    <property type="protein sequence ID" value="OGM92131.1"/>
    <property type="molecule type" value="Genomic_DNA"/>
</dbReference>
<feature type="transmembrane region" description="Helical" evidence="1">
    <location>
        <begin position="137"/>
        <end position="157"/>
    </location>
</feature>
<evidence type="ECO:0000313" key="4">
    <source>
        <dbReference type="Proteomes" id="UP000178798"/>
    </source>
</evidence>
<keyword evidence="1" id="KW-0812">Transmembrane</keyword>
<keyword evidence="2" id="KW-0732">Signal</keyword>
<name>A0A1F8DU33_9BACT</name>
<keyword evidence="1" id="KW-0472">Membrane</keyword>
<protein>
    <submittedName>
        <fullName evidence="3">Uncharacterized protein</fullName>
    </submittedName>
</protein>
<dbReference type="Proteomes" id="UP000178798">
    <property type="component" value="Unassembled WGS sequence"/>
</dbReference>
<gene>
    <name evidence="3" type="ORF">A2999_01475</name>
</gene>
<dbReference type="STRING" id="1802556.A2999_01475"/>
<reference evidence="3 4" key="1">
    <citation type="journal article" date="2016" name="Nat. Commun.">
        <title>Thousands of microbial genomes shed light on interconnected biogeochemical processes in an aquifer system.</title>
        <authorList>
            <person name="Anantharaman K."/>
            <person name="Brown C.T."/>
            <person name="Hug L.A."/>
            <person name="Sharon I."/>
            <person name="Castelle C.J."/>
            <person name="Probst A.J."/>
            <person name="Thomas B.C."/>
            <person name="Singh A."/>
            <person name="Wilkins M.J."/>
            <person name="Karaoz U."/>
            <person name="Brodie E.L."/>
            <person name="Williams K.H."/>
            <person name="Hubbard S.S."/>
            <person name="Banfield J.F."/>
        </authorList>
    </citation>
    <scope>NUCLEOTIDE SEQUENCE [LARGE SCALE GENOMIC DNA]</scope>
</reference>
<accession>A0A1F8DU33</accession>
<keyword evidence="1" id="KW-1133">Transmembrane helix</keyword>
<feature type="signal peptide" evidence="2">
    <location>
        <begin position="1"/>
        <end position="21"/>
    </location>
</feature>
<evidence type="ECO:0000256" key="2">
    <source>
        <dbReference type="SAM" id="SignalP"/>
    </source>
</evidence>
<feature type="chain" id="PRO_5009535201" evidence="2">
    <location>
        <begin position="22"/>
        <end position="160"/>
    </location>
</feature>
<dbReference type="AlphaFoldDB" id="A0A1F8DU33"/>
<comment type="caution">
    <text evidence="3">The sequence shown here is derived from an EMBL/GenBank/DDBJ whole genome shotgun (WGS) entry which is preliminary data.</text>
</comment>